<evidence type="ECO:0000256" key="6">
    <source>
        <dbReference type="ARBA" id="ARBA00023136"/>
    </source>
</evidence>
<evidence type="ECO:0000256" key="7">
    <source>
        <dbReference type="SAM" id="Phobius"/>
    </source>
</evidence>
<keyword evidence="4 10" id="KW-0067">ATP-binding</keyword>
<evidence type="ECO:0000259" key="8">
    <source>
        <dbReference type="PROSITE" id="PS50893"/>
    </source>
</evidence>
<dbReference type="Gene3D" id="1.20.1560.10">
    <property type="entry name" value="ABC transporter type 1, transmembrane domain"/>
    <property type="match status" value="1"/>
</dbReference>
<feature type="transmembrane region" description="Helical" evidence="7">
    <location>
        <begin position="25"/>
        <end position="48"/>
    </location>
</feature>
<dbReference type="Proteomes" id="UP001597286">
    <property type="component" value="Unassembled WGS sequence"/>
</dbReference>
<dbReference type="PANTHER" id="PTHR43394:SF1">
    <property type="entry name" value="ATP-BINDING CASSETTE SUB-FAMILY B MEMBER 10, MITOCHONDRIAL"/>
    <property type="match status" value="1"/>
</dbReference>
<dbReference type="CDD" id="cd18551">
    <property type="entry name" value="ABC_6TM_LmrA_like"/>
    <property type="match status" value="1"/>
</dbReference>
<dbReference type="InterPro" id="IPR011527">
    <property type="entry name" value="ABC1_TM_dom"/>
</dbReference>
<keyword evidence="6 7" id="KW-0472">Membrane</keyword>
<dbReference type="EMBL" id="JBHUFB010000019">
    <property type="protein sequence ID" value="MFD1814511.1"/>
    <property type="molecule type" value="Genomic_DNA"/>
</dbReference>
<organism evidence="10 11">
    <name type="scientific">Rhodococcus gannanensis</name>
    <dbReference type="NCBI Taxonomy" id="1960308"/>
    <lineage>
        <taxon>Bacteria</taxon>
        <taxon>Bacillati</taxon>
        <taxon>Actinomycetota</taxon>
        <taxon>Actinomycetes</taxon>
        <taxon>Mycobacteriales</taxon>
        <taxon>Nocardiaceae</taxon>
        <taxon>Rhodococcus</taxon>
    </lineage>
</organism>
<dbReference type="InterPro" id="IPR003439">
    <property type="entry name" value="ABC_transporter-like_ATP-bd"/>
</dbReference>
<keyword evidence="3" id="KW-0547">Nucleotide-binding</keyword>
<keyword evidence="11" id="KW-1185">Reference proteome</keyword>
<keyword evidence="5 7" id="KW-1133">Transmembrane helix</keyword>
<comment type="caution">
    <text evidence="10">The sequence shown here is derived from an EMBL/GenBank/DDBJ whole genome shotgun (WGS) entry which is preliminary data.</text>
</comment>
<sequence>MSDSSAKRSWPNARLLWTFIRPNRWSLLVGMILGLLFAAAGLAMPMLIKVILDALARGESIVTPAVILGAVLAAAGIIGFVYHNLMGALAARVVFEARESMVRRYFRATVASIAKRPSGELVTRVTSDTVLLREATSTALAQLVLATVSIVGTLVLMATLDLVLFLVTLGGLVIVGTAAAVLMPAMGRSQRLSQESVGKLGGGLEGALHAIRTVKSSRAESREAERIMIDARESRRHSVRAARRGAVVWAVVSGGMQLAIAGSLAFGAWRVGAGALEVSGLIAFLLYAFQLAPPVAQLAADLATIQAGIAAAARIREVHDMEVEESGDGDTVVVALPVRDAESGPPVLEFVDVTARYAPGSEPALQGVSLAIPARGHTAIVGPSGAGKTTMFSLLLRFLHPDDGEILLDGTPYSQLPFDQVRARLAYVEQETPVVPGTIRSNVQFTYPEATEDEIWAALRAVHLEDTVRAMEHGLDTDLTSTNVSGGQRQRIALARAIVRQPEVLLLDEATAQIDGRTEAAIQDVINELAQTGAVVTIAHRLSTVIDADTILVMDNGRIRARGTHAELMGSDELYRDLVTALRISTGGVALAG</sequence>
<dbReference type="InterPro" id="IPR017871">
    <property type="entry name" value="ABC_transporter-like_CS"/>
</dbReference>
<evidence type="ECO:0000256" key="3">
    <source>
        <dbReference type="ARBA" id="ARBA00022741"/>
    </source>
</evidence>
<dbReference type="InterPro" id="IPR027417">
    <property type="entry name" value="P-loop_NTPase"/>
</dbReference>
<evidence type="ECO:0000256" key="2">
    <source>
        <dbReference type="ARBA" id="ARBA00022692"/>
    </source>
</evidence>
<dbReference type="PANTHER" id="PTHR43394">
    <property type="entry name" value="ATP-DEPENDENT PERMEASE MDL1, MITOCHONDRIAL"/>
    <property type="match status" value="1"/>
</dbReference>
<dbReference type="InterPro" id="IPR039421">
    <property type="entry name" value="Type_1_exporter"/>
</dbReference>
<accession>A0ABW4P936</accession>
<evidence type="ECO:0000256" key="4">
    <source>
        <dbReference type="ARBA" id="ARBA00022840"/>
    </source>
</evidence>
<feature type="transmembrane region" description="Helical" evidence="7">
    <location>
        <begin position="60"/>
        <end position="82"/>
    </location>
</feature>
<name>A0ABW4P936_9NOCA</name>
<dbReference type="Gene3D" id="3.40.50.300">
    <property type="entry name" value="P-loop containing nucleotide triphosphate hydrolases"/>
    <property type="match status" value="1"/>
</dbReference>
<proteinExistence type="predicted"/>
<feature type="transmembrane region" description="Helical" evidence="7">
    <location>
        <begin position="246"/>
        <end position="265"/>
    </location>
</feature>
<feature type="domain" description="ABC transmembrane type-1" evidence="9">
    <location>
        <begin position="28"/>
        <end position="307"/>
    </location>
</feature>
<evidence type="ECO:0000256" key="1">
    <source>
        <dbReference type="ARBA" id="ARBA00004651"/>
    </source>
</evidence>
<dbReference type="InterPro" id="IPR036640">
    <property type="entry name" value="ABC1_TM_sf"/>
</dbReference>
<dbReference type="PROSITE" id="PS00211">
    <property type="entry name" value="ABC_TRANSPORTER_1"/>
    <property type="match status" value="1"/>
</dbReference>
<dbReference type="SUPFAM" id="SSF52540">
    <property type="entry name" value="P-loop containing nucleoside triphosphate hydrolases"/>
    <property type="match status" value="1"/>
</dbReference>
<feature type="transmembrane region" description="Helical" evidence="7">
    <location>
        <begin position="163"/>
        <end position="183"/>
    </location>
</feature>
<evidence type="ECO:0000256" key="5">
    <source>
        <dbReference type="ARBA" id="ARBA00022989"/>
    </source>
</evidence>
<dbReference type="RefSeq" id="WP_378486994.1">
    <property type="nucleotide sequence ID" value="NZ_JBHUFB010000019.1"/>
</dbReference>
<dbReference type="Pfam" id="PF00664">
    <property type="entry name" value="ABC_membrane"/>
    <property type="match status" value="1"/>
</dbReference>
<feature type="domain" description="ABC transporter" evidence="8">
    <location>
        <begin position="348"/>
        <end position="581"/>
    </location>
</feature>
<dbReference type="Pfam" id="PF00005">
    <property type="entry name" value="ABC_tran"/>
    <property type="match status" value="1"/>
</dbReference>
<dbReference type="PROSITE" id="PS50893">
    <property type="entry name" value="ABC_TRANSPORTER_2"/>
    <property type="match status" value="1"/>
</dbReference>
<gene>
    <name evidence="10" type="ORF">ACFSJG_20035</name>
</gene>
<dbReference type="PROSITE" id="PS50929">
    <property type="entry name" value="ABC_TM1F"/>
    <property type="match status" value="1"/>
</dbReference>
<dbReference type="InterPro" id="IPR003593">
    <property type="entry name" value="AAA+_ATPase"/>
</dbReference>
<dbReference type="SMART" id="SM00382">
    <property type="entry name" value="AAA"/>
    <property type="match status" value="1"/>
</dbReference>
<dbReference type="GO" id="GO:0005524">
    <property type="term" value="F:ATP binding"/>
    <property type="evidence" value="ECO:0007669"/>
    <property type="project" value="UniProtKB-KW"/>
</dbReference>
<dbReference type="SUPFAM" id="SSF90123">
    <property type="entry name" value="ABC transporter transmembrane region"/>
    <property type="match status" value="1"/>
</dbReference>
<evidence type="ECO:0000313" key="11">
    <source>
        <dbReference type="Proteomes" id="UP001597286"/>
    </source>
</evidence>
<comment type="subcellular location">
    <subcellularLocation>
        <location evidence="1">Cell membrane</location>
        <topology evidence="1">Multi-pass membrane protein</topology>
    </subcellularLocation>
</comment>
<feature type="transmembrane region" description="Helical" evidence="7">
    <location>
        <begin position="139"/>
        <end position="157"/>
    </location>
</feature>
<keyword evidence="2 7" id="KW-0812">Transmembrane</keyword>
<evidence type="ECO:0000313" key="10">
    <source>
        <dbReference type="EMBL" id="MFD1814511.1"/>
    </source>
</evidence>
<evidence type="ECO:0000259" key="9">
    <source>
        <dbReference type="PROSITE" id="PS50929"/>
    </source>
</evidence>
<protein>
    <submittedName>
        <fullName evidence="10">ABC transporter ATP-binding protein</fullName>
    </submittedName>
</protein>
<reference evidence="11" key="1">
    <citation type="journal article" date="2019" name="Int. J. Syst. Evol. Microbiol.">
        <title>The Global Catalogue of Microorganisms (GCM) 10K type strain sequencing project: providing services to taxonomists for standard genome sequencing and annotation.</title>
        <authorList>
            <consortium name="The Broad Institute Genomics Platform"/>
            <consortium name="The Broad Institute Genome Sequencing Center for Infectious Disease"/>
            <person name="Wu L."/>
            <person name="Ma J."/>
        </authorList>
    </citation>
    <scope>NUCLEOTIDE SEQUENCE [LARGE SCALE GENOMIC DNA]</scope>
    <source>
        <strain evidence="11">DT72</strain>
    </source>
</reference>